<dbReference type="GO" id="GO:0097373">
    <property type="term" value="C:MCM core complex"/>
    <property type="evidence" value="ECO:0007669"/>
    <property type="project" value="UniProtKB-ARBA"/>
</dbReference>
<keyword evidence="2 12" id="KW-0235">DNA replication</keyword>
<dbReference type="Gene3D" id="2.40.50.140">
    <property type="entry name" value="Nucleic acid-binding proteins"/>
    <property type="match status" value="1"/>
</dbReference>
<evidence type="ECO:0000256" key="1">
    <source>
        <dbReference type="ARBA" id="ARBA00004123"/>
    </source>
</evidence>
<dbReference type="PANTHER" id="PTHR11630">
    <property type="entry name" value="DNA REPLICATION LICENSING FACTOR MCM FAMILY MEMBER"/>
    <property type="match status" value="1"/>
</dbReference>
<dbReference type="EC" id="3.6.4.12" evidence="12"/>
<dbReference type="PANTHER" id="PTHR11630:SF26">
    <property type="entry name" value="DNA REPLICATION LICENSING FACTOR MCM7"/>
    <property type="match status" value="1"/>
</dbReference>
<reference evidence="16" key="1">
    <citation type="journal article" date="2013" name="Genome Announc.">
        <title>Genome sequence of the food spoilage yeast Zygosaccharomyces bailii CLIB 213(T).</title>
        <authorList>
            <person name="Galeote V."/>
            <person name="Bigey F."/>
            <person name="Devillers H."/>
            <person name="Neuveglise C."/>
            <person name="Dequin S."/>
        </authorList>
    </citation>
    <scope>NUCLEOTIDE SEQUENCE [LARGE SCALE GENOMIC DNA]</scope>
    <source>
        <strain evidence="16">CLIB 213 / ATCC 58445 / CBS 680 / CCRC 21525 / NBRC 1098 / NCYC 1416 / NRRL Y-2227</strain>
    </source>
</reference>
<comment type="function">
    <text evidence="12">Acts as component of the MCM2-7 complex (MCM complex) which is the replicative helicase essential for 'once per cell cycle' DNA replication initiation and elongation in eukaryotic cells. The active ATPase sites in the MCM2-7 ring are formed through the interaction surfaces of two neighboring subunits such that a critical structure of a conserved arginine finger motif is provided in trans relative to the ATP-binding site of the Walker A box of the adjacent subunit. The six ATPase active sites, however, are likely to contribute differentially to the complex helicase activity.</text>
</comment>
<comment type="catalytic activity">
    <reaction evidence="10">
        <text>ATP + H2O = ADP + phosphate + H(+)</text>
        <dbReference type="Rhea" id="RHEA:13065"/>
        <dbReference type="ChEBI" id="CHEBI:15377"/>
        <dbReference type="ChEBI" id="CHEBI:15378"/>
        <dbReference type="ChEBI" id="CHEBI:30616"/>
        <dbReference type="ChEBI" id="CHEBI:43474"/>
        <dbReference type="ChEBI" id="CHEBI:456216"/>
        <dbReference type="EC" id="3.6.4.12"/>
    </reaction>
    <physiologicalReaction direction="left-to-right" evidence="10">
        <dbReference type="Rhea" id="RHEA:13066"/>
    </physiologicalReaction>
</comment>
<dbReference type="SUPFAM" id="SSF50249">
    <property type="entry name" value="Nucleic acid-binding proteins"/>
    <property type="match status" value="1"/>
</dbReference>
<keyword evidence="9 12" id="KW-0131">Cell cycle</keyword>
<dbReference type="GO" id="GO:0006270">
    <property type="term" value="P:DNA replication initiation"/>
    <property type="evidence" value="ECO:0007669"/>
    <property type="project" value="InterPro"/>
</dbReference>
<dbReference type="OrthoDB" id="3207464at2759"/>
<dbReference type="InterPro" id="IPR012340">
    <property type="entry name" value="NA-bd_OB-fold"/>
</dbReference>
<evidence type="ECO:0000256" key="7">
    <source>
        <dbReference type="ARBA" id="ARBA00023125"/>
    </source>
</evidence>
<dbReference type="Proteomes" id="UP000019375">
    <property type="component" value="Unassembled WGS sequence"/>
</dbReference>
<keyword evidence="8 12" id="KW-0539">Nucleus</keyword>
<dbReference type="SMART" id="SM00350">
    <property type="entry name" value="MCM"/>
    <property type="match status" value="1"/>
</dbReference>
<dbReference type="GO" id="GO:0003697">
    <property type="term" value="F:single-stranded DNA binding"/>
    <property type="evidence" value="ECO:0007669"/>
    <property type="project" value="TreeGrafter"/>
</dbReference>
<dbReference type="GO" id="GO:0005524">
    <property type="term" value="F:ATP binding"/>
    <property type="evidence" value="ECO:0007669"/>
    <property type="project" value="UniProtKB-KW"/>
</dbReference>
<dbReference type="InterPro" id="IPR027925">
    <property type="entry name" value="MCM_N"/>
</dbReference>
<accession>A0A8J2T9D3</accession>
<dbReference type="InterPro" id="IPR031327">
    <property type="entry name" value="MCM"/>
</dbReference>
<dbReference type="AlphaFoldDB" id="A0A8J2T9D3"/>
<dbReference type="GO" id="GO:0006271">
    <property type="term" value="P:DNA strand elongation involved in DNA replication"/>
    <property type="evidence" value="ECO:0007669"/>
    <property type="project" value="TreeGrafter"/>
</dbReference>
<evidence type="ECO:0000256" key="6">
    <source>
        <dbReference type="ARBA" id="ARBA00022840"/>
    </source>
</evidence>
<dbReference type="GO" id="GO:0003688">
    <property type="term" value="F:DNA replication origin binding"/>
    <property type="evidence" value="ECO:0007669"/>
    <property type="project" value="UniProtKB-ARBA"/>
</dbReference>
<dbReference type="InterPro" id="IPR008050">
    <property type="entry name" value="MCM7"/>
</dbReference>
<dbReference type="PRINTS" id="PR01663">
    <property type="entry name" value="MCMPROTEIN7"/>
</dbReference>
<keyword evidence="4 12" id="KW-0378">Hydrolase</keyword>
<keyword evidence="3 11" id="KW-0547">Nucleotide-binding</keyword>
<dbReference type="Pfam" id="PF17855">
    <property type="entry name" value="MCM_lid"/>
    <property type="match status" value="1"/>
</dbReference>
<dbReference type="Gene3D" id="2.20.28.10">
    <property type="match status" value="1"/>
</dbReference>
<dbReference type="Pfam" id="PF17207">
    <property type="entry name" value="MCM_OB"/>
    <property type="match status" value="1"/>
</dbReference>
<evidence type="ECO:0000256" key="3">
    <source>
        <dbReference type="ARBA" id="ARBA00022741"/>
    </source>
</evidence>
<evidence type="ECO:0000256" key="12">
    <source>
        <dbReference type="RuleBase" id="RU365012"/>
    </source>
</evidence>
<dbReference type="GO" id="GO:0016787">
    <property type="term" value="F:hydrolase activity"/>
    <property type="evidence" value="ECO:0007669"/>
    <property type="project" value="UniProtKB-KW"/>
</dbReference>
<dbReference type="GO" id="GO:0006279">
    <property type="term" value="P:premeiotic DNA replication"/>
    <property type="evidence" value="ECO:0007669"/>
    <property type="project" value="UniProtKB-ARBA"/>
</dbReference>
<dbReference type="InterPro" id="IPR033762">
    <property type="entry name" value="MCM_OB"/>
</dbReference>
<proteinExistence type="inferred from homology"/>
<organism evidence="15 16">
    <name type="scientific">Zygosaccharomyces bailii (strain CLIB 213 / ATCC 58445 / CBS 680 / BCRC 21525 / NBRC 1098 / NCYC 1416 / NRRL Y-2227)</name>
    <dbReference type="NCBI Taxonomy" id="1333698"/>
    <lineage>
        <taxon>Eukaryota</taxon>
        <taxon>Fungi</taxon>
        <taxon>Dikarya</taxon>
        <taxon>Ascomycota</taxon>
        <taxon>Saccharomycotina</taxon>
        <taxon>Saccharomycetes</taxon>
        <taxon>Saccharomycetales</taxon>
        <taxon>Saccharomycetaceae</taxon>
        <taxon>Zygosaccharomyces</taxon>
    </lineage>
</organism>
<evidence type="ECO:0000256" key="9">
    <source>
        <dbReference type="ARBA" id="ARBA00023306"/>
    </source>
</evidence>
<dbReference type="GO" id="GO:0043596">
    <property type="term" value="C:nuclear replication fork"/>
    <property type="evidence" value="ECO:0007669"/>
    <property type="project" value="UniProtKB-ARBA"/>
</dbReference>
<evidence type="ECO:0000313" key="15">
    <source>
        <dbReference type="EMBL" id="CDF90682.1"/>
    </source>
</evidence>
<evidence type="ECO:0000313" key="16">
    <source>
        <dbReference type="Proteomes" id="UP000019375"/>
    </source>
</evidence>
<evidence type="ECO:0000259" key="14">
    <source>
        <dbReference type="PROSITE" id="PS50051"/>
    </source>
</evidence>
<dbReference type="SUPFAM" id="SSF52540">
    <property type="entry name" value="P-loop containing nucleoside triphosphate hydrolases"/>
    <property type="match status" value="1"/>
</dbReference>
<dbReference type="InterPro" id="IPR027417">
    <property type="entry name" value="P-loop_NTPase"/>
</dbReference>
<dbReference type="PROSITE" id="PS00847">
    <property type="entry name" value="MCM_1"/>
    <property type="match status" value="1"/>
</dbReference>
<evidence type="ECO:0000256" key="8">
    <source>
        <dbReference type="ARBA" id="ARBA00023242"/>
    </source>
</evidence>
<evidence type="ECO:0000256" key="10">
    <source>
        <dbReference type="ARBA" id="ARBA00048432"/>
    </source>
</evidence>
<gene>
    <name evidence="12" type="primary">MCM7</name>
    <name evidence="15" type="ORF">BN860_00452g</name>
</gene>
<dbReference type="Pfam" id="PF00493">
    <property type="entry name" value="MCM"/>
    <property type="match status" value="1"/>
</dbReference>
<protein>
    <recommendedName>
        <fullName evidence="12">DNA replication licensing factor MCM7</fullName>
        <ecNumber evidence="12">3.6.4.12</ecNumber>
    </recommendedName>
</protein>
<evidence type="ECO:0000256" key="2">
    <source>
        <dbReference type="ARBA" id="ARBA00022705"/>
    </source>
</evidence>
<evidence type="ECO:0000256" key="13">
    <source>
        <dbReference type="SAM" id="MobiDB-lite"/>
    </source>
</evidence>
<dbReference type="FunFam" id="2.20.28.10:FF:000004">
    <property type="entry name" value="DNA replication licensing factor MCM7"/>
    <property type="match status" value="1"/>
</dbReference>
<dbReference type="PROSITE" id="PS50051">
    <property type="entry name" value="MCM_2"/>
    <property type="match status" value="1"/>
</dbReference>
<feature type="region of interest" description="Disordered" evidence="13">
    <location>
        <begin position="812"/>
        <end position="836"/>
    </location>
</feature>
<dbReference type="GO" id="GO:0042555">
    <property type="term" value="C:MCM complex"/>
    <property type="evidence" value="ECO:0007669"/>
    <property type="project" value="InterPro"/>
</dbReference>
<dbReference type="InterPro" id="IPR041562">
    <property type="entry name" value="MCM_lid"/>
</dbReference>
<evidence type="ECO:0000256" key="4">
    <source>
        <dbReference type="ARBA" id="ARBA00022801"/>
    </source>
</evidence>
<sequence>MNSALPSIQLPVDYQQLLSQIEDFLVHYKEDVTGETTGNDAMQDDEDMGIGKGPKYLQILQQVANRELDTVYIELDDIYRYQGEKFLEGGGDVDLVGVIEENTKHFVDLFCRVVDNIMPLPTKEINYKDDVLDVILNQRRLRNERTVSDRTNEIRNENSMDLNAAPNSMSAALREVVEEEAELFPANLTRRYFLYFKPLSPHLAKRKKDKSLYSGPLSVRQVKGDFLGHLLTVRGIVTRVSDVNPAVLVVAYTCDQCGYEVFQEVHSRTFIPLVECTSKECSQNQTKGQLFMSTRASKFSAFQDCRVQELSQQVPVGHIPRSLAIHVNGALVRTLSPGDVVDITGIFLPAPYTGFKALKAGLLTETYLEAQYVRQHKKKFATFEMTSEVRQRVTEMISEGNIYERLAKSIAPEIYGHLDVKKALLLLLVGGVDKRVGDGMKIRGDINVCLMGDPGVAKSQLLKAIIKISPRGIYTTGKGSSGVGLTAAVMKDPVTDEMILEGGALVLADNGICCIDEFDKMDESDRTVIHEVMEQQTISISKAGINTTLNARTSILAAANPLYGRYNPRLSPLENINLPAALLSRFDILFLLLDIPNKDEDEKLAEHVAYVHMHNKQPDLNFTPIEPWKMREYIAVAKTKRPVMNDSVNEYVIQAYVQLRQGSKREMDSKFSFGQATPRTLLGIIRMAQAIAKLRLADSVEFEDVEEALRLMKVSKESLYQENRRKNQEDENPTTKIFTIIKKMAQESSEEYKSALPYDNIVKVVRSRGFTMLQLNNCIQEYSYLNVWHLINEGSVLKFVDDGSMDQSHAEIAPIDAAQAASSNEDPMEGDAEMQD</sequence>
<dbReference type="FunFam" id="3.40.50.300:FF:000288">
    <property type="entry name" value="DNA replication licensing factor MCM7"/>
    <property type="match status" value="1"/>
</dbReference>
<feature type="compositionally biased region" description="Low complexity" evidence="13">
    <location>
        <begin position="812"/>
        <end position="821"/>
    </location>
</feature>
<dbReference type="CDD" id="cd17758">
    <property type="entry name" value="MCM7"/>
    <property type="match status" value="1"/>
</dbReference>
<name>A0A8J2T9D3_ZYGB2</name>
<keyword evidence="16" id="KW-1185">Reference proteome</keyword>
<dbReference type="GO" id="GO:0006267">
    <property type="term" value="P:pre-replicative complex assembly involved in nuclear cell cycle DNA replication"/>
    <property type="evidence" value="ECO:0007669"/>
    <property type="project" value="UniProtKB-ARBA"/>
</dbReference>
<dbReference type="InterPro" id="IPR003593">
    <property type="entry name" value="AAA+_ATPase"/>
</dbReference>
<dbReference type="GO" id="GO:0005656">
    <property type="term" value="C:nuclear pre-replicative complex"/>
    <property type="evidence" value="ECO:0007669"/>
    <property type="project" value="UniProtKB-ARBA"/>
</dbReference>
<evidence type="ECO:0000256" key="11">
    <source>
        <dbReference type="RuleBase" id="RU004070"/>
    </source>
</evidence>
<dbReference type="Gene3D" id="3.40.50.300">
    <property type="entry name" value="P-loop containing nucleotide triphosphate hydrolases"/>
    <property type="match status" value="1"/>
</dbReference>
<keyword evidence="6 11" id="KW-0067">ATP-binding</keyword>
<keyword evidence="5 12" id="KW-0347">Helicase</keyword>
<dbReference type="GO" id="GO:0000727">
    <property type="term" value="P:double-strand break repair via break-induced replication"/>
    <property type="evidence" value="ECO:0007669"/>
    <property type="project" value="TreeGrafter"/>
</dbReference>
<evidence type="ECO:0000256" key="5">
    <source>
        <dbReference type="ARBA" id="ARBA00022806"/>
    </source>
</evidence>
<dbReference type="GO" id="GO:0017116">
    <property type="term" value="F:single-stranded DNA helicase activity"/>
    <property type="evidence" value="ECO:0007669"/>
    <property type="project" value="TreeGrafter"/>
</dbReference>
<dbReference type="GO" id="GO:0071162">
    <property type="term" value="C:CMG complex"/>
    <property type="evidence" value="ECO:0007669"/>
    <property type="project" value="UniProtKB-ARBA"/>
</dbReference>
<dbReference type="InterPro" id="IPR001208">
    <property type="entry name" value="MCM_dom"/>
</dbReference>
<dbReference type="SMART" id="SM00382">
    <property type="entry name" value="AAA"/>
    <property type="match status" value="1"/>
</dbReference>
<dbReference type="Pfam" id="PF14551">
    <property type="entry name" value="MCM_N"/>
    <property type="match status" value="1"/>
</dbReference>
<feature type="compositionally biased region" description="Acidic residues" evidence="13">
    <location>
        <begin position="826"/>
        <end position="836"/>
    </location>
</feature>
<comment type="subcellular location">
    <subcellularLocation>
        <location evidence="1 12">Nucleus</location>
    </subcellularLocation>
</comment>
<comment type="similarity">
    <text evidence="11">Belongs to the MCM family.</text>
</comment>
<feature type="domain" description="MCM C-terminal AAA(+) ATPase" evidence="14">
    <location>
        <begin position="402"/>
        <end position="608"/>
    </location>
</feature>
<dbReference type="EMBL" id="HG316461">
    <property type="protein sequence ID" value="CDF90682.1"/>
    <property type="molecule type" value="Genomic_DNA"/>
</dbReference>
<dbReference type="InterPro" id="IPR018525">
    <property type="entry name" value="MCM_CS"/>
</dbReference>
<keyword evidence="7 11" id="KW-0238">DNA-binding</keyword>
<dbReference type="PRINTS" id="PR01657">
    <property type="entry name" value="MCMFAMILY"/>
</dbReference>
<dbReference type="Pfam" id="PF24901">
    <property type="entry name" value="WHD_MCM7"/>
    <property type="match status" value="1"/>
</dbReference>